<dbReference type="Pfam" id="PF01553">
    <property type="entry name" value="Acyltransferase"/>
    <property type="match status" value="1"/>
</dbReference>
<dbReference type="GO" id="GO:0003841">
    <property type="term" value="F:1-acylglycerol-3-phosphate O-acyltransferase activity"/>
    <property type="evidence" value="ECO:0007669"/>
    <property type="project" value="TreeGrafter"/>
</dbReference>
<dbReference type="SUPFAM" id="SSF69593">
    <property type="entry name" value="Glycerol-3-phosphate (1)-acyltransferase"/>
    <property type="match status" value="1"/>
</dbReference>
<evidence type="ECO:0000256" key="1">
    <source>
        <dbReference type="ARBA" id="ARBA00022679"/>
    </source>
</evidence>
<name>A0AB39QXN1_9ACTN</name>
<evidence type="ECO:0000313" key="4">
    <source>
        <dbReference type="EMBL" id="XDQ46957.1"/>
    </source>
</evidence>
<dbReference type="SMART" id="SM00563">
    <property type="entry name" value="PlsC"/>
    <property type="match status" value="1"/>
</dbReference>
<reference evidence="4" key="1">
    <citation type="submission" date="2024-07" db="EMBL/GenBank/DDBJ databases">
        <authorList>
            <person name="Yu S.T."/>
        </authorList>
    </citation>
    <scope>NUCLEOTIDE SEQUENCE</scope>
    <source>
        <strain evidence="4">R39</strain>
    </source>
</reference>
<feature type="domain" description="Phospholipid/glycerol acyltransferase" evidence="3">
    <location>
        <begin position="30"/>
        <end position="151"/>
    </location>
</feature>
<evidence type="ECO:0000259" key="3">
    <source>
        <dbReference type="SMART" id="SM00563"/>
    </source>
</evidence>
<gene>
    <name evidence="4" type="ORF">AB5J52_34450</name>
</gene>
<dbReference type="AlphaFoldDB" id="A0AB39QXN1"/>
<proteinExistence type="predicted"/>
<keyword evidence="1" id="KW-0808">Transferase</keyword>
<protein>
    <submittedName>
        <fullName evidence="4">Lysophospholipid acyltransferase family protein</fullName>
    </submittedName>
</protein>
<dbReference type="InterPro" id="IPR002123">
    <property type="entry name" value="Plipid/glycerol_acylTrfase"/>
</dbReference>
<accession>A0AB39QXN1</accession>
<dbReference type="PANTHER" id="PTHR10434">
    <property type="entry name" value="1-ACYL-SN-GLYCEROL-3-PHOSPHATE ACYLTRANSFERASE"/>
    <property type="match status" value="1"/>
</dbReference>
<dbReference type="CDD" id="cd07989">
    <property type="entry name" value="LPLAT_AGPAT-like"/>
    <property type="match status" value="1"/>
</dbReference>
<dbReference type="RefSeq" id="WP_369225974.1">
    <property type="nucleotide sequence ID" value="NZ_CP163441.1"/>
</dbReference>
<sequence length="223" mass="23398">MLSRLAAAVVPVFGRLGITTDTGSGPVAGSIVIANHTSLSDPAIVLAALRRLGTEPIVLAAAGLWRVPLLGRALTREGHIPVHRHDPRAAQALREAQAALAAGRSVLLYPEGGLPHRKGVREAPPRPFHPGLFHLARATGAQIVPVGQAGARALTSGGPFEQVARLLTAPLRRPRLRVYVGAPLRLDSGQTQAQALAMTHSALTRAWRAAARQLGAPVLDNAR</sequence>
<dbReference type="GO" id="GO:0006654">
    <property type="term" value="P:phosphatidic acid biosynthetic process"/>
    <property type="evidence" value="ECO:0007669"/>
    <property type="project" value="TreeGrafter"/>
</dbReference>
<evidence type="ECO:0000256" key="2">
    <source>
        <dbReference type="ARBA" id="ARBA00023315"/>
    </source>
</evidence>
<dbReference type="EMBL" id="CP163441">
    <property type="protein sequence ID" value="XDQ46957.1"/>
    <property type="molecule type" value="Genomic_DNA"/>
</dbReference>
<keyword evidence="2 4" id="KW-0012">Acyltransferase</keyword>
<organism evidence="4">
    <name type="scientific">Streptomyces sp. R39</name>
    <dbReference type="NCBI Taxonomy" id="3238631"/>
    <lineage>
        <taxon>Bacteria</taxon>
        <taxon>Bacillati</taxon>
        <taxon>Actinomycetota</taxon>
        <taxon>Actinomycetes</taxon>
        <taxon>Kitasatosporales</taxon>
        <taxon>Streptomycetaceae</taxon>
        <taxon>Streptomyces</taxon>
    </lineage>
</organism>
<dbReference type="PANTHER" id="PTHR10434:SF66">
    <property type="entry name" value="PHOSPHOLIPID_GLYCEROL ACYLTRANSFERASE DOMAIN-CONTAINING PROTEIN"/>
    <property type="match status" value="1"/>
</dbReference>